<reference evidence="2" key="1">
    <citation type="journal article" date="2020" name="mSystems">
        <title>Genome- and Community-Level Interaction Insights into Carbon Utilization and Element Cycling Functions of Hydrothermarchaeota in Hydrothermal Sediment.</title>
        <authorList>
            <person name="Zhou Z."/>
            <person name="Liu Y."/>
            <person name="Xu W."/>
            <person name="Pan J."/>
            <person name="Luo Z.H."/>
            <person name="Li M."/>
        </authorList>
    </citation>
    <scope>NUCLEOTIDE SEQUENCE [LARGE SCALE GENOMIC DNA]</scope>
    <source>
        <strain evidence="2">SpSt-1042</strain>
    </source>
</reference>
<dbReference type="InterPro" id="IPR038573">
    <property type="entry name" value="BrnT_sf"/>
</dbReference>
<protein>
    <submittedName>
        <fullName evidence="2">BrnT family toxin</fullName>
    </submittedName>
</protein>
<dbReference type="AlphaFoldDB" id="A0A7C5YV02"/>
<evidence type="ECO:0000313" key="2">
    <source>
        <dbReference type="EMBL" id="HHR92278.1"/>
    </source>
</evidence>
<dbReference type="EMBL" id="DRVY01000059">
    <property type="protein sequence ID" value="HHR92278.1"/>
    <property type="molecule type" value="Genomic_DNA"/>
</dbReference>
<gene>
    <name evidence="2" type="ORF">ENL96_02080</name>
</gene>
<evidence type="ECO:0000256" key="1">
    <source>
        <dbReference type="SAM" id="MobiDB-lite"/>
    </source>
</evidence>
<comment type="caution">
    <text evidence="2">The sequence shown here is derived from an EMBL/GenBank/DDBJ whole genome shotgun (WGS) entry which is preliminary data.</text>
</comment>
<sequence length="92" mass="10507">MKITGLLWDPETVEHIARHSVAPEEVEEMIFSYPAPIIEKGREKGLYLVSGQTGSGRYLLVVIKTLGKGKAKPITAREMSERDKDHYKRRLR</sequence>
<accession>A0A7C5YV02</accession>
<dbReference type="Gene3D" id="3.10.450.530">
    <property type="entry name" value="Ribonuclease toxin, BrnT, of type II toxin-antitoxin system"/>
    <property type="match status" value="1"/>
</dbReference>
<name>A0A7C5YV02_UNCC3</name>
<organism evidence="2">
    <name type="scientific">candidate division CPR3 bacterium</name>
    <dbReference type="NCBI Taxonomy" id="2268181"/>
    <lineage>
        <taxon>Bacteria</taxon>
        <taxon>Bacteria division CPR3</taxon>
    </lineage>
</organism>
<proteinExistence type="predicted"/>
<feature type="region of interest" description="Disordered" evidence="1">
    <location>
        <begin position="73"/>
        <end position="92"/>
    </location>
</feature>